<dbReference type="Gene3D" id="3.40.50.410">
    <property type="entry name" value="von Willebrand factor, type A domain"/>
    <property type="match status" value="1"/>
</dbReference>
<dbReference type="RefSeq" id="WP_066100221.1">
    <property type="nucleotide sequence ID" value="NZ_CP016027.1"/>
</dbReference>
<dbReference type="PANTHER" id="PTHR22550:SF18">
    <property type="entry name" value="VWFA DOMAIN-CONTAINING PROTEIN"/>
    <property type="match status" value="1"/>
</dbReference>
<organism evidence="2 3">
    <name type="scientific">Halothiobacillus diazotrophicus</name>
    <dbReference type="NCBI Taxonomy" id="1860122"/>
    <lineage>
        <taxon>Bacteria</taxon>
        <taxon>Pseudomonadati</taxon>
        <taxon>Pseudomonadota</taxon>
        <taxon>Gammaproteobacteria</taxon>
        <taxon>Chromatiales</taxon>
        <taxon>Halothiobacillaceae</taxon>
        <taxon>Halothiobacillus</taxon>
    </lineage>
</organism>
<sequence length="320" mass="34290">MLTFAAPLWLLALLPLPWVWRQIHRRYAALPVSLMLRHPVLERESAPEQLPRSGRWVPLLWTLALAALIGALSGPQWLGAWIKPPPPSRSILLLVDASPSMSAKDFPTGDGHFIARMQAMKQGLMRFINARPQDRFSLIVVTDSAGKLLPMTGDHRALAFWIRQLRAGVNGSATALGDGLALAIRDMTARSHAGQQPPLLIVWTDGFSTGGIMTPAEALALARANKIHIYTVNLAPAGSAPDEGQPTLAELADLSGGRPILAGDLAAMNRVTDTIAQREVAVAGTPAVHHRTPLYGGFLILAALLMLSAGGLDLRLRGGT</sequence>
<gene>
    <name evidence="2" type="ORF">A9404_08480</name>
</gene>
<dbReference type="Pfam" id="PF13519">
    <property type="entry name" value="VWA_2"/>
    <property type="match status" value="1"/>
</dbReference>
<accession>A0A191ZHT1</accession>
<dbReference type="InterPro" id="IPR002035">
    <property type="entry name" value="VWF_A"/>
</dbReference>
<dbReference type="STRING" id="1860122.A9404_08480"/>
<dbReference type="KEGG" id="haz:A9404_08480"/>
<evidence type="ECO:0000313" key="3">
    <source>
        <dbReference type="Proteomes" id="UP000078596"/>
    </source>
</evidence>
<reference evidence="2 3" key="1">
    <citation type="submission" date="2016-06" db="EMBL/GenBank/DDBJ databases">
        <title>Insight into the functional genes involving in sulfur oxidation in Pearl River water.</title>
        <authorList>
            <person name="Luo J."/>
            <person name="Tan X."/>
            <person name="Lin W."/>
        </authorList>
    </citation>
    <scope>NUCLEOTIDE SEQUENCE [LARGE SCALE GENOMIC DNA]</scope>
    <source>
        <strain evidence="2 3">LS2</strain>
    </source>
</reference>
<evidence type="ECO:0000313" key="2">
    <source>
        <dbReference type="EMBL" id="ANJ67412.1"/>
    </source>
</evidence>
<proteinExistence type="predicted"/>
<dbReference type="InterPro" id="IPR050768">
    <property type="entry name" value="UPF0353/GerABKA_families"/>
</dbReference>
<protein>
    <recommendedName>
        <fullName evidence="1">VWFA domain-containing protein</fullName>
    </recommendedName>
</protein>
<name>A0A191ZHT1_9GAMM</name>
<feature type="domain" description="VWFA" evidence="1">
    <location>
        <begin position="90"/>
        <end position="275"/>
    </location>
</feature>
<evidence type="ECO:0000259" key="1">
    <source>
        <dbReference type="PROSITE" id="PS50234"/>
    </source>
</evidence>
<dbReference type="InterPro" id="IPR036465">
    <property type="entry name" value="vWFA_dom_sf"/>
</dbReference>
<dbReference type="SMART" id="SM00327">
    <property type="entry name" value="VWA"/>
    <property type="match status" value="1"/>
</dbReference>
<dbReference type="PROSITE" id="PS50234">
    <property type="entry name" value="VWFA"/>
    <property type="match status" value="1"/>
</dbReference>
<keyword evidence="3" id="KW-1185">Reference proteome</keyword>
<dbReference type="Proteomes" id="UP000078596">
    <property type="component" value="Chromosome"/>
</dbReference>
<dbReference type="AlphaFoldDB" id="A0A191ZHT1"/>
<dbReference type="EMBL" id="CP016027">
    <property type="protein sequence ID" value="ANJ67412.1"/>
    <property type="molecule type" value="Genomic_DNA"/>
</dbReference>
<dbReference type="OrthoDB" id="6206554at2"/>
<dbReference type="SUPFAM" id="SSF53300">
    <property type="entry name" value="vWA-like"/>
    <property type="match status" value="1"/>
</dbReference>
<dbReference type="PANTHER" id="PTHR22550">
    <property type="entry name" value="SPORE GERMINATION PROTEIN"/>
    <property type="match status" value="1"/>
</dbReference>